<organism evidence="1 2">
    <name type="scientific">Paeniglutamicibacter kerguelensis</name>
    <dbReference type="NCBI Taxonomy" id="254788"/>
    <lineage>
        <taxon>Bacteria</taxon>
        <taxon>Bacillati</taxon>
        <taxon>Actinomycetota</taxon>
        <taxon>Actinomycetes</taxon>
        <taxon>Micrococcales</taxon>
        <taxon>Micrococcaceae</taxon>
        <taxon>Paeniglutamicibacter</taxon>
    </lineage>
</organism>
<protein>
    <submittedName>
        <fullName evidence="1">Na+-transporting methylmalonyl-CoA/oxaloacetate decarboxylase gamma subunit</fullName>
    </submittedName>
</protein>
<keyword evidence="2" id="KW-1185">Reference proteome</keyword>
<dbReference type="RefSeq" id="WP_209995839.1">
    <property type="nucleotide sequence ID" value="NZ_BAAAJY010000013.1"/>
</dbReference>
<gene>
    <name evidence="1" type="ORF">JOF47_000587</name>
</gene>
<evidence type="ECO:0000313" key="1">
    <source>
        <dbReference type="EMBL" id="MBP2385076.1"/>
    </source>
</evidence>
<comment type="caution">
    <text evidence="1">The sequence shown here is derived from an EMBL/GenBank/DDBJ whole genome shotgun (WGS) entry which is preliminary data.</text>
</comment>
<dbReference type="EMBL" id="JAGIOF010000001">
    <property type="protein sequence ID" value="MBP2385076.1"/>
    <property type="molecule type" value="Genomic_DNA"/>
</dbReference>
<accession>A0ABS4X9U3</accession>
<evidence type="ECO:0000313" key="2">
    <source>
        <dbReference type="Proteomes" id="UP001296993"/>
    </source>
</evidence>
<dbReference type="Proteomes" id="UP001296993">
    <property type="component" value="Unassembled WGS sequence"/>
</dbReference>
<reference evidence="1 2" key="1">
    <citation type="submission" date="2021-03" db="EMBL/GenBank/DDBJ databases">
        <title>Sequencing the genomes of 1000 actinobacteria strains.</title>
        <authorList>
            <person name="Klenk H.-P."/>
        </authorList>
    </citation>
    <scope>NUCLEOTIDE SEQUENCE [LARGE SCALE GENOMIC DNA]</scope>
    <source>
        <strain evidence="1 2">DSM 15797</strain>
    </source>
</reference>
<proteinExistence type="predicted"/>
<sequence>MKSLPKAGNRTPLILLGITVLLVVLALVVVLTRGAGAPVDPHSPEGVVQSYVASLLAGDQEQAAALLTAQALKDCPTGANPDRADLRVALLSTKRNGAGATVLVSITETSVRGPLGLGESGYEDSFTLVPRQDSWAISSAPWPLLACSDTAVK</sequence>
<name>A0ABS4X9U3_9MICC</name>